<sequence>MDIYEFLANELINLVPNNKFICLNNFGKNRWFGFIYRGYEGLMSKPRENSNNVKRKKEGYFDIYVCTGDRYKERNGYKPVTHYNAFQDLLENSNLENCYRIWRGESPMEITSNLEEQESLCTLALLMFEQELNWGNEIWQRQTNFPPRIESPYQRPRDMIMGFLGIVFYYRDVDAILNWKYKKINGELTKTTATFGQGYRYLDNDYRRFFEELQLDNAAMPLMIEQCLEDFRNKVKLVPDNKYYIDKQ</sequence>
<dbReference type="AlphaFoldDB" id="B2TKK9"/>
<dbReference type="KEGG" id="cbk:CLL_A0609"/>
<gene>
    <name evidence="1" type="ordered locus">CLL_A0609</name>
</gene>
<dbReference type="EMBL" id="CP001056">
    <property type="protein sequence ID" value="ACD24942.1"/>
    <property type="molecule type" value="Genomic_DNA"/>
</dbReference>
<accession>B2TKK9</accession>
<protein>
    <submittedName>
        <fullName evidence="1">Uncharacterized protein</fullName>
    </submittedName>
</protein>
<accession>U4P270</accession>
<evidence type="ECO:0000313" key="1">
    <source>
        <dbReference type="EMBL" id="ACD24942.1"/>
    </source>
</evidence>
<dbReference type="PATRIC" id="fig|935198.13.peg.556"/>
<name>B2TKK9_CLOBB</name>
<proteinExistence type="predicted"/>
<reference evidence="1" key="1">
    <citation type="submission" date="2009-06" db="EMBL/GenBank/DDBJ databases">
        <authorList>
            <consortium name="US DOE Joint Genome Institute (JGI-PGF)"/>
            <person name="Lucas S."/>
            <person name="Copeland A."/>
            <person name="Lapidus A."/>
            <person name="Glavina del Rio T."/>
            <person name="Dalin E."/>
            <person name="Tice H."/>
            <person name="Bruce D."/>
            <person name="Goodwin L."/>
            <person name="Pitluck S."/>
            <person name="Kyrpides N."/>
            <person name="Mavromatis K."/>
            <person name="Ivanova N."/>
            <person name="Saunders E."/>
            <person name="Brettin T."/>
            <person name="Detter J.C."/>
            <person name="Han C."/>
            <person name="Larimer F."/>
            <person name="Land M."/>
            <person name="Hauser L."/>
            <person name="Markowitz V."/>
            <person name="Cheng J.-F."/>
            <person name="Hugenholtz P."/>
            <person name="Woyke T."/>
            <person name="Wu D."/>
            <person name="Gronow S."/>
            <person name="Klenk H.-P."/>
            <person name="Eisen J.A."/>
        </authorList>
    </citation>
    <scope>NUCLEOTIDE SEQUENCE</scope>
    <source>
        <strain evidence="1">Eklund 17B</strain>
    </source>
</reference>
<organism evidence="1">
    <name type="scientific">Clostridium botulinum (strain Eklund 17B / Type B)</name>
    <dbReference type="NCBI Taxonomy" id="935198"/>
    <lineage>
        <taxon>Bacteria</taxon>
        <taxon>Bacillati</taxon>
        <taxon>Bacillota</taxon>
        <taxon>Clostridia</taxon>
        <taxon>Eubacteriales</taxon>
        <taxon>Clostridiaceae</taxon>
        <taxon>Clostridium</taxon>
    </lineage>
</organism>
<reference evidence="1" key="2">
    <citation type="submission" date="2009-08" db="EMBL/GenBank/DDBJ databases">
        <authorList>
            <person name="Shrivastava S."/>
            <person name="Brinkac L.M."/>
            <person name="Dodson R.J."/>
            <person name="Harkins D.M."/>
            <person name="Durkin A.S."/>
            <person name="Sutton G."/>
        </authorList>
    </citation>
    <scope>NUCLEOTIDE SEQUENCE</scope>
    <source>
        <strain evidence="1">Eklund 17B</strain>
    </source>
</reference>
<dbReference type="HOGENOM" id="CLU_1140807_0_0_9"/>